<gene>
    <name evidence="1" type="ORF">DEBURN_LOCUS8417</name>
</gene>
<proteinExistence type="predicted"/>
<name>A0A9N9G540_9GLOM</name>
<comment type="caution">
    <text evidence="1">The sequence shown here is derived from an EMBL/GenBank/DDBJ whole genome shotgun (WGS) entry which is preliminary data.</text>
</comment>
<reference evidence="1" key="1">
    <citation type="submission" date="2021-06" db="EMBL/GenBank/DDBJ databases">
        <authorList>
            <person name="Kallberg Y."/>
            <person name="Tangrot J."/>
            <person name="Rosling A."/>
        </authorList>
    </citation>
    <scope>NUCLEOTIDE SEQUENCE</scope>
    <source>
        <strain evidence="1">AZ414A</strain>
    </source>
</reference>
<evidence type="ECO:0000313" key="2">
    <source>
        <dbReference type="Proteomes" id="UP000789706"/>
    </source>
</evidence>
<dbReference type="AlphaFoldDB" id="A0A9N9G540"/>
<organism evidence="1 2">
    <name type="scientific">Diversispora eburnea</name>
    <dbReference type="NCBI Taxonomy" id="1213867"/>
    <lineage>
        <taxon>Eukaryota</taxon>
        <taxon>Fungi</taxon>
        <taxon>Fungi incertae sedis</taxon>
        <taxon>Mucoromycota</taxon>
        <taxon>Glomeromycotina</taxon>
        <taxon>Glomeromycetes</taxon>
        <taxon>Diversisporales</taxon>
        <taxon>Diversisporaceae</taxon>
        <taxon>Diversispora</taxon>
    </lineage>
</organism>
<keyword evidence="2" id="KW-1185">Reference proteome</keyword>
<evidence type="ECO:0000313" key="1">
    <source>
        <dbReference type="EMBL" id="CAG8577793.1"/>
    </source>
</evidence>
<protein>
    <submittedName>
        <fullName evidence="1">1938_t:CDS:1</fullName>
    </submittedName>
</protein>
<dbReference type="EMBL" id="CAJVPK010001231">
    <property type="protein sequence ID" value="CAG8577793.1"/>
    <property type="molecule type" value="Genomic_DNA"/>
</dbReference>
<dbReference type="Proteomes" id="UP000789706">
    <property type="component" value="Unassembled WGS sequence"/>
</dbReference>
<sequence>MDEEQKAITKAIAAEYTNKHRQAIYRTVEYVQQKRRRFSKADVAVITTVCEVAVRLVRLTLVKLRLGIARFNAGVKTMKIMLCVKKKEIVDTGYDVCNIHAPEDENNIDVVNVDLKPDSHYTEARKMELYRWDFYLRRKYQN</sequence>
<dbReference type="OrthoDB" id="2484980at2759"/>
<accession>A0A9N9G540</accession>